<proteinExistence type="predicted"/>
<feature type="coiled-coil region" evidence="1">
    <location>
        <begin position="41"/>
        <end position="89"/>
    </location>
</feature>
<gene>
    <name evidence="2" type="ORF">Mangalitsa_009</name>
</gene>
<dbReference type="EMBL" id="MN045229">
    <property type="protein sequence ID" value="QEG07811.1"/>
    <property type="molecule type" value="Genomic_DNA"/>
</dbReference>
<dbReference type="SUPFAM" id="SSF90257">
    <property type="entry name" value="Myosin rod fragments"/>
    <property type="match status" value="1"/>
</dbReference>
<sequence>MSIQKFLDVANVAKNSIPSNPDILTSMRVDVAILALAGEHINVLEKQVSDCKSEIITLRDQVASQEAAYSDLMDAKNHLQQRLADALEEIERLTPPTK</sequence>
<keyword evidence="1" id="KW-0175">Coiled coil</keyword>
<reference evidence="3" key="1">
    <citation type="submission" date="2019-06" db="EMBL/GenBank/DDBJ databases">
        <title>Complete Genome Sequence of Escherichia coli Myophage Mangalitsa.</title>
        <authorList>
            <person name="Atkison C.L."/>
            <person name="Boeckman J."/>
            <person name="Newkirk H."/>
            <person name="Liu M."/>
            <person name="Gill J.J."/>
            <person name="Cahill J."/>
            <person name="Ramsey J."/>
        </authorList>
    </citation>
    <scope>NUCLEOTIDE SEQUENCE [LARGE SCALE GENOMIC DNA]</scope>
</reference>
<evidence type="ECO:0000313" key="2">
    <source>
        <dbReference type="EMBL" id="QEG07811.1"/>
    </source>
</evidence>
<keyword evidence="3" id="KW-1185">Reference proteome</keyword>
<evidence type="ECO:0000313" key="3">
    <source>
        <dbReference type="Proteomes" id="UP000323054"/>
    </source>
</evidence>
<accession>A0A5B9N8K8</accession>
<evidence type="ECO:0000256" key="1">
    <source>
        <dbReference type="SAM" id="Coils"/>
    </source>
</evidence>
<dbReference type="Proteomes" id="UP000323054">
    <property type="component" value="Segment"/>
</dbReference>
<protein>
    <submittedName>
        <fullName evidence="2">Uncharacterized protein</fullName>
    </submittedName>
</protein>
<name>A0A5B9N8K8_9CAUD</name>
<organism evidence="2 3">
    <name type="scientific">Escherichia phage Mangalitsa</name>
    <dbReference type="NCBI Taxonomy" id="2589658"/>
    <lineage>
        <taxon>Viruses</taxon>
        <taxon>Duplodnaviria</taxon>
        <taxon>Heunggongvirae</taxon>
        <taxon>Uroviricota</taxon>
        <taxon>Caudoviricetes</taxon>
        <taxon>Chaseviridae</taxon>
        <taxon>Cleopatravirinae</taxon>
        <taxon>Carltongylesvirus</taxon>
        <taxon>Carltongylesvirus mangalitsa</taxon>
    </lineage>
</organism>